<dbReference type="GO" id="GO:0019905">
    <property type="term" value="F:syntaxin binding"/>
    <property type="evidence" value="ECO:0007669"/>
    <property type="project" value="TreeGrafter"/>
</dbReference>
<evidence type="ECO:0000313" key="11">
    <source>
        <dbReference type="Proteomes" id="UP000646827"/>
    </source>
</evidence>
<keyword evidence="6" id="KW-0472">Membrane</keyword>
<dbReference type="AlphaFoldDB" id="A0A8H7VE77"/>
<sequence>MEAQRIREGVKLMQEGDKASSKGLFRKPDWDVASGCYDHAATSFKLARSYDQAVQAYLKASEAFFKADATHLSGKALENAALLLAQQLSQPQRAAEFYQRASNMFMTGGSIDRAAEQLEKAGRALENTDANAAIEMYSSACSLYEQEDRGRMAIEIFKKAVTLLIRSKKYEKAVDMLHRQSAVLRKLANRSHLYKANLSIMIVLFAIGDEVEAGKQFNFMCSNDPGFSQSEEAQIGELLLQAYNEGDQELLEKAVRMQHISFLDNEVAKLSRTLTVPGETLSSGGIDSQRHQQRSMQAPPLQSTRAPPSYSGTNYTNSSVNNNKPSMNSNVHGMSPAQVRAELYSTPSSNYNNNKNSYNEKPSSFTSAGSPSSPQEQQSPHPPLPQSQPDEKNYYQPTPRDLDEEFARLNTNEKTKQTPRQQQSPPTLPQEEDDDFDLR</sequence>
<feature type="compositionally biased region" description="Polar residues" evidence="9">
    <location>
        <begin position="294"/>
        <end position="332"/>
    </location>
</feature>
<dbReference type="GO" id="GO:0031201">
    <property type="term" value="C:SNARE complex"/>
    <property type="evidence" value="ECO:0007669"/>
    <property type="project" value="TreeGrafter"/>
</dbReference>
<feature type="compositionally biased region" description="Basic and acidic residues" evidence="9">
    <location>
        <begin position="405"/>
        <end position="416"/>
    </location>
</feature>
<evidence type="ECO:0000256" key="4">
    <source>
        <dbReference type="ARBA" id="ARBA00022892"/>
    </source>
</evidence>
<accession>A0A8H7VE77</accession>
<keyword evidence="3" id="KW-0813">Transport</keyword>
<evidence type="ECO:0000256" key="6">
    <source>
        <dbReference type="ARBA" id="ARBA00023136"/>
    </source>
</evidence>
<reference evidence="10 11" key="1">
    <citation type="submission" date="2020-12" db="EMBL/GenBank/DDBJ databases">
        <title>Metabolic potential, ecology and presence of endohyphal bacteria is reflected in genomic diversity of Mucoromycotina.</title>
        <authorList>
            <person name="Muszewska A."/>
            <person name="Okrasinska A."/>
            <person name="Steczkiewicz K."/>
            <person name="Drgas O."/>
            <person name="Orlowska M."/>
            <person name="Perlinska-Lenart U."/>
            <person name="Aleksandrzak-Piekarczyk T."/>
            <person name="Szatraj K."/>
            <person name="Zielenkiewicz U."/>
            <person name="Pilsyk S."/>
            <person name="Malc E."/>
            <person name="Mieczkowski P."/>
            <person name="Kruszewska J.S."/>
            <person name="Biernat P."/>
            <person name="Pawlowska J."/>
        </authorList>
    </citation>
    <scope>NUCLEOTIDE SEQUENCE [LARGE SCALE GENOMIC DNA]</scope>
    <source>
        <strain evidence="10 11">CBS 142.35</strain>
    </source>
</reference>
<comment type="similarity">
    <text evidence="2">Belongs to the SNAP family.</text>
</comment>
<name>A0A8H7VE77_9FUNG</name>
<evidence type="ECO:0000256" key="1">
    <source>
        <dbReference type="ARBA" id="ARBA00004170"/>
    </source>
</evidence>
<dbReference type="Proteomes" id="UP000646827">
    <property type="component" value="Unassembled WGS sequence"/>
</dbReference>
<dbReference type="InterPro" id="IPR011990">
    <property type="entry name" value="TPR-like_helical_dom_sf"/>
</dbReference>
<feature type="compositionally biased region" description="Low complexity" evidence="9">
    <location>
        <begin position="346"/>
        <end position="379"/>
    </location>
</feature>
<feature type="compositionally biased region" description="Acidic residues" evidence="9">
    <location>
        <begin position="430"/>
        <end position="439"/>
    </location>
</feature>
<evidence type="ECO:0000256" key="9">
    <source>
        <dbReference type="SAM" id="MobiDB-lite"/>
    </source>
</evidence>
<dbReference type="GO" id="GO:0016192">
    <property type="term" value="P:vesicle-mediated transport"/>
    <property type="evidence" value="ECO:0007669"/>
    <property type="project" value="UniProtKB-KW"/>
</dbReference>
<dbReference type="Gene3D" id="1.25.40.10">
    <property type="entry name" value="Tetratricopeptide repeat domain"/>
    <property type="match status" value="1"/>
</dbReference>
<keyword evidence="5" id="KW-0653">Protein transport</keyword>
<dbReference type="Pfam" id="PF14938">
    <property type="entry name" value="SNAP"/>
    <property type="match status" value="1"/>
</dbReference>
<dbReference type="SUPFAM" id="SSF48452">
    <property type="entry name" value="TPR-like"/>
    <property type="match status" value="1"/>
</dbReference>
<keyword evidence="11" id="KW-1185">Reference proteome</keyword>
<proteinExistence type="inferred from homology"/>
<protein>
    <recommendedName>
        <fullName evidence="7">Gamma-soluble NSF attachment protein</fullName>
    </recommendedName>
    <alternativeName>
        <fullName evidence="8">N-ethylmaleimide-sensitive factor attachment protein gamma</fullName>
    </alternativeName>
</protein>
<feature type="region of interest" description="Disordered" evidence="9">
    <location>
        <begin position="279"/>
        <end position="333"/>
    </location>
</feature>
<dbReference type="PANTHER" id="PTHR13768">
    <property type="entry name" value="SOLUBLE NSF ATTACHMENT PROTEIN SNAP"/>
    <property type="match status" value="1"/>
</dbReference>
<evidence type="ECO:0000256" key="3">
    <source>
        <dbReference type="ARBA" id="ARBA00022448"/>
    </source>
</evidence>
<feature type="region of interest" description="Disordered" evidence="9">
    <location>
        <begin position="346"/>
        <end position="439"/>
    </location>
</feature>
<gene>
    <name evidence="10" type="ORF">INT45_005399</name>
</gene>
<evidence type="ECO:0000256" key="5">
    <source>
        <dbReference type="ARBA" id="ARBA00022927"/>
    </source>
</evidence>
<dbReference type="GO" id="GO:0006886">
    <property type="term" value="P:intracellular protein transport"/>
    <property type="evidence" value="ECO:0007669"/>
    <property type="project" value="InterPro"/>
</dbReference>
<dbReference type="InterPro" id="IPR000744">
    <property type="entry name" value="NSF_attach"/>
</dbReference>
<comment type="caution">
    <text evidence="10">The sequence shown here is derived from an EMBL/GenBank/DDBJ whole genome shotgun (WGS) entry which is preliminary data.</text>
</comment>
<evidence type="ECO:0000256" key="7">
    <source>
        <dbReference type="ARBA" id="ARBA00040047"/>
    </source>
</evidence>
<evidence type="ECO:0000256" key="8">
    <source>
        <dbReference type="ARBA" id="ARBA00042485"/>
    </source>
</evidence>
<dbReference type="OrthoDB" id="9984275at2759"/>
<dbReference type="GO" id="GO:0005483">
    <property type="term" value="F:soluble NSF attachment protein activity"/>
    <property type="evidence" value="ECO:0007669"/>
    <property type="project" value="TreeGrafter"/>
</dbReference>
<comment type="subcellular location">
    <subcellularLocation>
        <location evidence="1">Membrane</location>
        <topology evidence="1">Peripheral membrane protein</topology>
    </subcellularLocation>
</comment>
<dbReference type="EMBL" id="JAEPRB010000318">
    <property type="protein sequence ID" value="KAG2217190.1"/>
    <property type="molecule type" value="Genomic_DNA"/>
</dbReference>
<keyword evidence="4" id="KW-0931">ER-Golgi transport</keyword>
<organism evidence="10 11">
    <name type="scientific">Circinella minor</name>
    <dbReference type="NCBI Taxonomy" id="1195481"/>
    <lineage>
        <taxon>Eukaryota</taxon>
        <taxon>Fungi</taxon>
        <taxon>Fungi incertae sedis</taxon>
        <taxon>Mucoromycota</taxon>
        <taxon>Mucoromycotina</taxon>
        <taxon>Mucoromycetes</taxon>
        <taxon>Mucorales</taxon>
        <taxon>Lichtheimiaceae</taxon>
        <taxon>Circinella</taxon>
    </lineage>
</organism>
<dbReference type="GO" id="GO:0005774">
    <property type="term" value="C:vacuolar membrane"/>
    <property type="evidence" value="ECO:0007669"/>
    <property type="project" value="TreeGrafter"/>
</dbReference>
<dbReference type="PANTHER" id="PTHR13768:SF2">
    <property type="entry name" value="GAMMA-SOLUBLE NSF ATTACHMENT PROTEIN"/>
    <property type="match status" value="1"/>
</dbReference>
<evidence type="ECO:0000256" key="2">
    <source>
        <dbReference type="ARBA" id="ARBA00010050"/>
    </source>
</evidence>
<evidence type="ECO:0000313" key="10">
    <source>
        <dbReference type="EMBL" id="KAG2217190.1"/>
    </source>
</evidence>